<evidence type="ECO:0000313" key="3">
    <source>
        <dbReference type="Proteomes" id="UP000001683"/>
    </source>
</evidence>
<dbReference type="Pfam" id="PF06050">
    <property type="entry name" value="HGD-D"/>
    <property type="match status" value="1"/>
</dbReference>
<dbReference type="RefSeq" id="WP_012448202.1">
    <property type="nucleotide sequence ID" value="NC_010718.1"/>
</dbReference>
<dbReference type="InterPro" id="IPR010327">
    <property type="entry name" value="FldB/FldC_alpha/beta"/>
</dbReference>
<evidence type="ECO:0000259" key="1">
    <source>
        <dbReference type="Pfam" id="PF09989"/>
    </source>
</evidence>
<evidence type="ECO:0000313" key="2">
    <source>
        <dbReference type="EMBL" id="ACB85335.1"/>
    </source>
</evidence>
<reference evidence="2 3" key="2">
    <citation type="journal article" date="2011" name="J. Bacteriol.">
        <title>Complete genome sequence of the anaerobic, halophilic alkalithermophile Natranaerobius thermophilus JW/NM-WN-LF.</title>
        <authorList>
            <person name="Zhao B."/>
            <person name="Mesbah N.M."/>
            <person name="Dalin E."/>
            <person name="Goodwin L."/>
            <person name="Nolan M."/>
            <person name="Pitluck S."/>
            <person name="Chertkov O."/>
            <person name="Brettin T.S."/>
            <person name="Han J."/>
            <person name="Larimer F.W."/>
            <person name="Land M.L."/>
            <person name="Hauser L."/>
            <person name="Kyrpides N."/>
            <person name="Wiegel J."/>
        </authorList>
    </citation>
    <scope>NUCLEOTIDE SEQUENCE [LARGE SCALE GENOMIC DNA]</scope>
    <source>
        <strain evidence="3">ATCC BAA-1301 / DSM 18059 / JW/NM-WN-LF</strain>
    </source>
</reference>
<proteinExistence type="predicted"/>
<sequence length="368" mass="40948">MNLTVPHMGSYWIASKTLFENLGVNVIIPPKTTKRTIELGVKYAPEFACFPLKITLGNFIEAAEQGADTFLIPGGIGPCRFGFYGPVHKEILNDLGYQAELVIGEPPSAGFINLIKGISPLIKNISLKMLSEAGKLSWTKLLAIDHVSKSLNEWRPYEKEKHSLENLKTTTFTKLNKANSPEEVDKIKENFNSELSRLVTEKSINPIRVAIVGEIFLNLDETANQKIEQKLGLLGVEIERSIYLSDWIQENLLPGKNHQKEKKHEIKKLAKPYLNDFVGGHGRESVGEAVLAHLEGLDGVIHVSPFTCMPEITAQGVLPKASNDLNFPIMSLSFDEQTGEAGVNTRLEAFIDLILKKRHSQSEHCRIS</sequence>
<dbReference type="HOGENOM" id="CLU_057460_0_0_9"/>
<dbReference type="STRING" id="457570.Nther_1763"/>
<dbReference type="InParanoid" id="B2A5I0"/>
<organism evidence="2 3">
    <name type="scientific">Natranaerobius thermophilus (strain ATCC BAA-1301 / DSM 18059 / JW/NM-WN-LF)</name>
    <dbReference type="NCBI Taxonomy" id="457570"/>
    <lineage>
        <taxon>Bacteria</taxon>
        <taxon>Bacillati</taxon>
        <taxon>Bacillota</taxon>
        <taxon>Clostridia</taxon>
        <taxon>Natranaerobiales</taxon>
        <taxon>Natranaerobiaceae</taxon>
        <taxon>Natranaerobius</taxon>
    </lineage>
</organism>
<dbReference type="InterPro" id="IPR051805">
    <property type="entry name" value="Dehydratase_Activator_Redct"/>
</dbReference>
<dbReference type="EMBL" id="CP001034">
    <property type="protein sequence ID" value="ACB85335.1"/>
    <property type="molecule type" value="Genomic_DNA"/>
</dbReference>
<gene>
    <name evidence="2" type="ordered locus">Nther_1763</name>
</gene>
<dbReference type="PANTHER" id="PTHR32329">
    <property type="entry name" value="BIFUNCTIONAL PROTEIN [INCLUDES 2-HYDROXYACYL-COA DEHYDRATASE (N-TER) AND ITS ACTIVATOR DOMAIN (C_TERM)-RELATED"/>
    <property type="match status" value="1"/>
</dbReference>
<dbReference type="AlphaFoldDB" id="B2A5I0"/>
<dbReference type="Pfam" id="PF09989">
    <property type="entry name" value="DUF2229"/>
    <property type="match status" value="1"/>
</dbReference>
<feature type="domain" description="DUF2229" evidence="1">
    <location>
        <begin position="10"/>
        <end position="73"/>
    </location>
</feature>
<dbReference type="Proteomes" id="UP000001683">
    <property type="component" value="Chromosome"/>
</dbReference>
<dbReference type="eggNOG" id="COG3581">
    <property type="taxonomic scope" value="Bacteria"/>
</dbReference>
<dbReference type="PANTHER" id="PTHR32329:SF2">
    <property type="entry name" value="BIFUNCTIONAL PROTEIN [INCLUDES 2-HYDROXYACYL-COA DEHYDRATASE (N-TER) AND ITS ACTIVATOR DOMAIN (C_TERM)"/>
    <property type="match status" value="1"/>
</dbReference>
<dbReference type="OrthoDB" id="9780120at2"/>
<dbReference type="KEGG" id="nth:Nther_1763"/>
<dbReference type="Gene3D" id="3.40.50.11900">
    <property type="match status" value="1"/>
</dbReference>
<reference evidence="2 3" key="1">
    <citation type="submission" date="2008-04" db="EMBL/GenBank/DDBJ databases">
        <title>Complete sequence of chromosome of Natranaerobius thermophilus JW/NM-WN-LF.</title>
        <authorList>
            <consortium name="US DOE Joint Genome Institute"/>
            <person name="Copeland A."/>
            <person name="Lucas S."/>
            <person name="Lapidus A."/>
            <person name="Glavina del Rio T."/>
            <person name="Dalin E."/>
            <person name="Tice H."/>
            <person name="Bruce D."/>
            <person name="Goodwin L."/>
            <person name="Pitluck S."/>
            <person name="Chertkov O."/>
            <person name="Brettin T."/>
            <person name="Detter J.C."/>
            <person name="Han C."/>
            <person name="Kuske C.R."/>
            <person name="Schmutz J."/>
            <person name="Larimer F."/>
            <person name="Land M."/>
            <person name="Hauser L."/>
            <person name="Kyrpides N."/>
            <person name="Lykidis A."/>
            <person name="Mesbah N.M."/>
            <person name="Wiegel J."/>
        </authorList>
    </citation>
    <scope>NUCLEOTIDE SEQUENCE [LARGE SCALE GENOMIC DNA]</scope>
    <source>
        <strain evidence="3">ATCC BAA-1301 / DSM 18059 / JW/NM-WN-LF</strain>
    </source>
</reference>
<keyword evidence="3" id="KW-1185">Reference proteome</keyword>
<accession>B2A5I0</accession>
<name>B2A5I0_NATTJ</name>
<dbReference type="InterPro" id="IPR018709">
    <property type="entry name" value="CoA_activase_DUF2229"/>
</dbReference>
<protein>
    <recommendedName>
        <fullName evidence="1">DUF2229 domain-containing protein</fullName>
    </recommendedName>
</protein>